<proteinExistence type="predicted"/>
<name>A0A1I2RLQ6_9HYPH</name>
<dbReference type="AlphaFoldDB" id="A0A1I2RLQ6"/>
<dbReference type="OrthoDB" id="7998366at2"/>
<accession>A0A1I2RLQ6</accession>
<dbReference type="Proteomes" id="UP000199229">
    <property type="component" value="Unassembled WGS sequence"/>
</dbReference>
<evidence type="ECO:0000313" key="1">
    <source>
        <dbReference type="EMBL" id="SFG39557.1"/>
    </source>
</evidence>
<gene>
    <name evidence="1" type="ORF">SAMN05192565_102311</name>
</gene>
<reference evidence="2" key="1">
    <citation type="submission" date="2016-10" db="EMBL/GenBank/DDBJ databases">
        <authorList>
            <person name="Varghese N."/>
            <person name="Submissions S."/>
        </authorList>
    </citation>
    <scope>NUCLEOTIDE SEQUENCE [LARGE SCALE GENOMIC DNA]</scope>
    <source>
        <strain evidence="2">Gh-105</strain>
    </source>
</reference>
<organism evidence="1 2">
    <name type="scientific">Methylobacterium gossipiicola</name>
    <dbReference type="NCBI Taxonomy" id="582675"/>
    <lineage>
        <taxon>Bacteria</taxon>
        <taxon>Pseudomonadati</taxon>
        <taxon>Pseudomonadota</taxon>
        <taxon>Alphaproteobacteria</taxon>
        <taxon>Hyphomicrobiales</taxon>
        <taxon>Methylobacteriaceae</taxon>
        <taxon>Methylobacterium</taxon>
    </lineage>
</organism>
<sequence>MTFTCAAAGFFVFTCTAPDPVPAAARFCETSALVRYSAQDTAETRRQLRVANAKFRAVCGDR</sequence>
<evidence type="ECO:0000313" key="2">
    <source>
        <dbReference type="Proteomes" id="UP000199229"/>
    </source>
</evidence>
<dbReference type="STRING" id="582675.SAMN05192565_102311"/>
<keyword evidence="2" id="KW-1185">Reference proteome</keyword>
<dbReference type="EMBL" id="FOPM01000002">
    <property type="protein sequence ID" value="SFG39557.1"/>
    <property type="molecule type" value="Genomic_DNA"/>
</dbReference>
<dbReference type="RefSeq" id="WP_091968806.1">
    <property type="nucleotide sequence ID" value="NZ_FOPM01000002.1"/>
</dbReference>
<protein>
    <submittedName>
        <fullName evidence="1">Uncharacterized protein</fullName>
    </submittedName>
</protein>